<feature type="coiled-coil region" evidence="1">
    <location>
        <begin position="26"/>
        <end position="67"/>
    </location>
</feature>
<dbReference type="SMART" id="SM00799">
    <property type="entry name" value="DENN"/>
    <property type="match status" value="1"/>
</dbReference>
<dbReference type="Pfam" id="PF02141">
    <property type="entry name" value="DENN"/>
    <property type="match status" value="1"/>
</dbReference>
<dbReference type="PROSITE" id="PS50211">
    <property type="entry name" value="DENN"/>
    <property type="match status" value="1"/>
</dbReference>
<protein>
    <recommendedName>
        <fullName evidence="2">UDENN domain-containing protein</fullName>
    </recommendedName>
</protein>
<dbReference type="InterPro" id="IPR051942">
    <property type="entry name" value="DENN_domain_containing_2"/>
</dbReference>
<dbReference type="EMBL" id="MPUH01000046">
    <property type="protein sequence ID" value="OMJ93263.1"/>
    <property type="molecule type" value="Genomic_DNA"/>
</dbReference>
<dbReference type="Gene3D" id="3.30.450.200">
    <property type="match status" value="1"/>
</dbReference>
<evidence type="ECO:0000256" key="1">
    <source>
        <dbReference type="SAM" id="Coils"/>
    </source>
</evidence>
<accession>A0A1R2CW99</accession>
<sequence>MEEQDQDYQYWISRKVKISEEFNELRQIKVQKLEELDKEKRVYENNLKHIEELKLRIQELKDQLNDRIPSLIMSQTSKESLLNISAPIYSSYKNKPLQRLDTKEHTIAPDETKSDEISDNIFEYFFILGSRLNSNDPQTIFCLPENNIFAEGPQGRVLGNFAFPVSGTKTRKIKEKQLMEELNKIHTSKLERDGKHFVFSVKSDIEKAPSKNRERANHKRDVLYCCCVFVDEFSEVFEEGYGIQNRCYCLLSYLPCFELLFKLLFSVIKMKIDAEHQLIKSASLDDYEFKKTFQIILRGDFYNKIREYLEVYMGKKHSPSECPELDFKYSFPNNISEFDIMWYCPLLFSLITVNDFWYLLFAILQEASVIFLSQNLDYLSSCVLGFQGLIRPFSWPHLITPILPLSLLDILEAPVPLLAGIPKNSQYISKKKLSNLIFVDLDAKNIEKRLQKPLVATTELYVPKQKLEALVDNYKAFSHGPCYHPRSEQVKACRKIFQSINTYIKGLFKSLPEIQNDPSEDLANVDDVIQVLSEQSIEEPGFNNTFFNTQMCINYIEDFYFHKNSISSRKTLASEYSLS</sequence>
<dbReference type="PANTHER" id="PTHR15288">
    <property type="entry name" value="DENN DOMAIN-CONTAINING PROTEIN 2"/>
    <property type="match status" value="1"/>
</dbReference>
<dbReference type="OrthoDB" id="291933at2759"/>
<comment type="caution">
    <text evidence="3">The sequence shown here is derived from an EMBL/GenBank/DDBJ whole genome shotgun (WGS) entry which is preliminary data.</text>
</comment>
<dbReference type="InterPro" id="IPR037516">
    <property type="entry name" value="Tripartite_DENN"/>
</dbReference>
<feature type="domain" description="UDENN" evidence="2">
    <location>
        <begin position="123"/>
        <end position="566"/>
    </location>
</feature>
<evidence type="ECO:0000313" key="4">
    <source>
        <dbReference type="Proteomes" id="UP000187209"/>
    </source>
</evidence>
<dbReference type="AlphaFoldDB" id="A0A1R2CW99"/>
<evidence type="ECO:0000259" key="2">
    <source>
        <dbReference type="PROSITE" id="PS50211"/>
    </source>
</evidence>
<dbReference type="InterPro" id="IPR043153">
    <property type="entry name" value="DENN_C"/>
</dbReference>
<keyword evidence="1" id="KW-0175">Coiled coil</keyword>
<gene>
    <name evidence="3" type="ORF">SteCoe_3845</name>
</gene>
<dbReference type="PANTHER" id="PTHR15288:SF0">
    <property type="entry name" value="UDENN DOMAIN-CONTAINING PROTEIN"/>
    <property type="match status" value="1"/>
</dbReference>
<reference evidence="3 4" key="1">
    <citation type="submission" date="2016-11" db="EMBL/GenBank/DDBJ databases">
        <title>The macronuclear genome of Stentor coeruleus: a giant cell with tiny introns.</title>
        <authorList>
            <person name="Slabodnick M."/>
            <person name="Ruby J.G."/>
            <person name="Reiff S.B."/>
            <person name="Swart E.C."/>
            <person name="Gosai S."/>
            <person name="Prabakaran S."/>
            <person name="Witkowska E."/>
            <person name="Larue G.E."/>
            <person name="Fisher S."/>
            <person name="Freeman R.M."/>
            <person name="Gunawardena J."/>
            <person name="Chu W."/>
            <person name="Stover N.A."/>
            <person name="Gregory B.D."/>
            <person name="Nowacki M."/>
            <person name="Derisi J."/>
            <person name="Roy S.W."/>
            <person name="Marshall W.F."/>
            <person name="Sood P."/>
        </authorList>
    </citation>
    <scope>NUCLEOTIDE SEQUENCE [LARGE SCALE GENOMIC DNA]</scope>
    <source>
        <strain evidence="3">WM001</strain>
    </source>
</reference>
<keyword evidence="4" id="KW-1185">Reference proteome</keyword>
<proteinExistence type="predicted"/>
<name>A0A1R2CW99_9CILI</name>
<dbReference type="Gene3D" id="3.40.50.11500">
    <property type="match status" value="1"/>
</dbReference>
<dbReference type="InterPro" id="IPR001194">
    <property type="entry name" value="cDENN_dom"/>
</dbReference>
<dbReference type="Proteomes" id="UP000187209">
    <property type="component" value="Unassembled WGS sequence"/>
</dbReference>
<organism evidence="3 4">
    <name type="scientific">Stentor coeruleus</name>
    <dbReference type="NCBI Taxonomy" id="5963"/>
    <lineage>
        <taxon>Eukaryota</taxon>
        <taxon>Sar</taxon>
        <taxon>Alveolata</taxon>
        <taxon>Ciliophora</taxon>
        <taxon>Postciliodesmatophora</taxon>
        <taxon>Heterotrichea</taxon>
        <taxon>Heterotrichida</taxon>
        <taxon>Stentoridae</taxon>
        <taxon>Stentor</taxon>
    </lineage>
</organism>
<evidence type="ECO:0000313" key="3">
    <source>
        <dbReference type="EMBL" id="OMJ93263.1"/>
    </source>
</evidence>